<evidence type="ECO:0000313" key="2">
    <source>
        <dbReference type="EMBL" id="CAD8291270.1"/>
    </source>
</evidence>
<accession>A0A7R9VDM7</accession>
<reference evidence="2" key="1">
    <citation type="submission" date="2021-01" db="EMBL/GenBank/DDBJ databases">
        <authorList>
            <person name="Corre E."/>
            <person name="Pelletier E."/>
            <person name="Niang G."/>
            <person name="Scheremetjew M."/>
            <person name="Finn R."/>
            <person name="Kale V."/>
            <person name="Holt S."/>
            <person name="Cochrane G."/>
            <person name="Meng A."/>
            <person name="Brown T."/>
            <person name="Cohen L."/>
        </authorList>
    </citation>
    <scope>NUCLEOTIDE SEQUENCE</scope>
    <source>
        <strain evidence="2">CCMP147</strain>
    </source>
</reference>
<feature type="compositionally biased region" description="Polar residues" evidence="1">
    <location>
        <begin position="1"/>
        <end position="23"/>
    </location>
</feature>
<dbReference type="EMBL" id="HBED01000868">
    <property type="protein sequence ID" value="CAD8291270.1"/>
    <property type="molecule type" value="Transcribed_RNA"/>
</dbReference>
<feature type="region of interest" description="Disordered" evidence="1">
    <location>
        <begin position="1"/>
        <end position="28"/>
    </location>
</feature>
<gene>
    <name evidence="2" type="ORF">TDUB1175_LOCUS438</name>
</gene>
<sequence length="178" mass="19825">MGQSPSSPTLNSVSDAEPTTSGGSRDFKDQINDFMSEGLIPPVRTEQKLDIYLWRSSKFGTHASIVVGCQDPNYTNFFTLELCIDHERRNIIPVTRLIEDKKEGWDLRGSVTNSIEHIVEFANGLIQDHGKYKIANNCQDFCNRFLKGVFEEGMLTDFQKAAIVVGQAASHSVVLSVV</sequence>
<name>A0A7R9VDM7_9STRA</name>
<protein>
    <submittedName>
        <fullName evidence="2">Uncharacterized protein</fullName>
    </submittedName>
</protein>
<organism evidence="2">
    <name type="scientific">Pseudictyota dubia</name>
    <dbReference type="NCBI Taxonomy" id="2749911"/>
    <lineage>
        <taxon>Eukaryota</taxon>
        <taxon>Sar</taxon>
        <taxon>Stramenopiles</taxon>
        <taxon>Ochrophyta</taxon>
        <taxon>Bacillariophyta</taxon>
        <taxon>Mediophyceae</taxon>
        <taxon>Biddulphiophycidae</taxon>
        <taxon>Eupodiscales</taxon>
        <taxon>Odontellaceae</taxon>
        <taxon>Pseudictyota</taxon>
    </lineage>
</organism>
<evidence type="ECO:0000256" key="1">
    <source>
        <dbReference type="SAM" id="MobiDB-lite"/>
    </source>
</evidence>
<dbReference type="AlphaFoldDB" id="A0A7R9VDM7"/>
<proteinExistence type="predicted"/>